<dbReference type="PIRSF" id="PIRSF000883">
    <property type="entry name" value="Pesterase_MJ0912"/>
    <property type="match status" value="1"/>
</dbReference>
<comment type="similarity">
    <text evidence="1">Belongs to the metallophosphoesterase superfamily. YfcE family.</text>
</comment>
<dbReference type="InterPro" id="IPR050126">
    <property type="entry name" value="Ap4A_hydrolase"/>
</dbReference>
<dbReference type="InterPro" id="IPR024654">
    <property type="entry name" value="Calcineurin-like_PHP_lpxH"/>
</dbReference>
<dbReference type="OrthoDB" id="9800565at2"/>
<evidence type="ECO:0000313" key="4">
    <source>
        <dbReference type="Proteomes" id="UP000190080"/>
    </source>
</evidence>
<feature type="domain" description="Calcineurin-like phosphoesterase" evidence="2">
    <location>
        <begin position="3"/>
        <end position="186"/>
    </location>
</feature>
<accession>A0A1V4I7U1</accession>
<name>A0A1V4I7U1_9CLOT</name>
<dbReference type="AlphaFoldDB" id="A0A1V4I7U1"/>
<gene>
    <name evidence="3" type="ORF">CLORY_43850</name>
</gene>
<evidence type="ECO:0000313" key="3">
    <source>
        <dbReference type="EMBL" id="OPJ55685.1"/>
    </source>
</evidence>
<organism evidence="3 4">
    <name type="scientific">Clostridium oryzae</name>
    <dbReference type="NCBI Taxonomy" id="1450648"/>
    <lineage>
        <taxon>Bacteria</taxon>
        <taxon>Bacillati</taxon>
        <taxon>Bacillota</taxon>
        <taxon>Clostridia</taxon>
        <taxon>Eubacteriales</taxon>
        <taxon>Clostridiaceae</taxon>
        <taxon>Clostridium</taxon>
    </lineage>
</organism>
<dbReference type="STRING" id="1450648.CLORY_43850"/>
<sequence length="240" mass="27290">MDKIAVISDVHGNLPALYAVLDDIAQRSVKKIICLGDIIGKGPDSKEAIDICRKKCDVIIKGNWDDMIANNTREGAIDWYRKEIGEERLEYLDSLPISTEFMLSGKCVNLFHAHPTGVYRRVHPDYPIEERFAMFSYKDNSKMADIAGYGDIHMQYIQYFDDRALFNTGSIGNPMDIPQAAYAILEGNYGSNKTGGYSINFVRVPYDIEEAVRIAEQKDLPQKECYVSEIRTAVYIRRKL</sequence>
<dbReference type="GO" id="GO:0005737">
    <property type="term" value="C:cytoplasm"/>
    <property type="evidence" value="ECO:0007669"/>
    <property type="project" value="TreeGrafter"/>
</dbReference>
<dbReference type="SUPFAM" id="SSF56300">
    <property type="entry name" value="Metallo-dependent phosphatases"/>
    <property type="match status" value="1"/>
</dbReference>
<keyword evidence="4" id="KW-1185">Reference proteome</keyword>
<dbReference type="Pfam" id="PF12850">
    <property type="entry name" value="Metallophos_2"/>
    <property type="match status" value="1"/>
</dbReference>
<dbReference type="GO" id="GO:0016791">
    <property type="term" value="F:phosphatase activity"/>
    <property type="evidence" value="ECO:0007669"/>
    <property type="project" value="TreeGrafter"/>
</dbReference>
<comment type="caution">
    <text evidence="3">The sequence shown here is derived from an EMBL/GenBank/DDBJ whole genome shotgun (WGS) entry which is preliminary data.</text>
</comment>
<dbReference type="PANTHER" id="PTHR42850:SF2">
    <property type="entry name" value="BLL5683 PROTEIN"/>
    <property type="match status" value="1"/>
</dbReference>
<evidence type="ECO:0000256" key="1">
    <source>
        <dbReference type="ARBA" id="ARBA00008950"/>
    </source>
</evidence>
<dbReference type="RefSeq" id="WP_079428538.1">
    <property type="nucleotide sequence ID" value="NZ_MZGV01000108.1"/>
</dbReference>
<dbReference type="EMBL" id="MZGV01000108">
    <property type="protein sequence ID" value="OPJ55685.1"/>
    <property type="molecule type" value="Genomic_DNA"/>
</dbReference>
<dbReference type="Gene3D" id="3.60.21.10">
    <property type="match status" value="1"/>
</dbReference>
<dbReference type="Proteomes" id="UP000190080">
    <property type="component" value="Unassembled WGS sequence"/>
</dbReference>
<dbReference type="CDD" id="cd00838">
    <property type="entry name" value="MPP_superfamily"/>
    <property type="match status" value="1"/>
</dbReference>
<dbReference type="InterPro" id="IPR011152">
    <property type="entry name" value="Pesterase_MJ0912"/>
</dbReference>
<proteinExistence type="inferred from homology"/>
<reference evidence="3 4" key="1">
    <citation type="submission" date="2017-03" db="EMBL/GenBank/DDBJ databases">
        <title>Genome sequence of Clostridium oryzae DSM 28571.</title>
        <authorList>
            <person name="Poehlein A."/>
            <person name="Daniel R."/>
        </authorList>
    </citation>
    <scope>NUCLEOTIDE SEQUENCE [LARGE SCALE GENOMIC DNA]</scope>
    <source>
        <strain evidence="3 4">DSM 28571</strain>
    </source>
</reference>
<protein>
    <submittedName>
        <fullName evidence="3">Phosphodiesterase</fullName>
    </submittedName>
</protein>
<evidence type="ECO:0000259" key="2">
    <source>
        <dbReference type="Pfam" id="PF12850"/>
    </source>
</evidence>
<dbReference type="InterPro" id="IPR029052">
    <property type="entry name" value="Metallo-depent_PP-like"/>
</dbReference>
<dbReference type="PANTHER" id="PTHR42850">
    <property type="entry name" value="METALLOPHOSPHOESTERASE"/>
    <property type="match status" value="1"/>
</dbReference>